<dbReference type="Pfam" id="PF00383">
    <property type="entry name" value="dCMP_cyt_deam_1"/>
    <property type="match status" value="1"/>
</dbReference>
<dbReference type="PROSITE" id="PS51747">
    <property type="entry name" value="CYT_DCMP_DEAMINASES_2"/>
    <property type="match status" value="1"/>
</dbReference>
<evidence type="ECO:0000259" key="1">
    <source>
        <dbReference type="PROSITE" id="PS51747"/>
    </source>
</evidence>
<proteinExistence type="predicted"/>
<sequence length="188" mass="20812">MGPKEFMAEAVRLATESVVNGWGGPFGAVITKDGEILARGQNRVLLTGDPTAHGEIEAIRKAIQIQNPEAPTVAEDHQNASTLELVPRPDGSPDLLPERARMLMGCSLYSSGAPCPMCMSAIYWSRIDSVHFSSDLEATRKIGFDDAFQYEDFQRPLDQRKIRIEQIYPELGAQAYAAWANKPNHHPY</sequence>
<dbReference type="InterPro" id="IPR002125">
    <property type="entry name" value="CMP_dCMP_dom"/>
</dbReference>
<protein>
    <submittedName>
        <fullName evidence="2">tRNA-specific adenosine deaminase</fullName>
    </submittedName>
</protein>
<dbReference type="InterPro" id="IPR016193">
    <property type="entry name" value="Cytidine_deaminase-like"/>
</dbReference>
<evidence type="ECO:0000313" key="3">
    <source>
        <dbReference type="Proteomes" id="UP000606172"/>
    </source>
</evidence>
<dbReference type="GO" id="GO:0006152">
    <property type="term" value="P:purine nucleoside catabolic process"/>
    <property type="evidence" value="ECO:0007669"/>
    <property type="project" value="TreeGrafter"/>
</dbReference>
<dbReference type="Gene3D" id="3.40.140.10">
    <property type="entry name" value="Cytidine Deaminase, domain 2"/>
    <property type="match status" value="1"/>
</dbReference>
<dbReference type="SUPFAM" id="SSF53927">
    <property type="entry name" value="Cytidine deaminase-like"/>
    <property type="match status" value="1"/>
</dbReference>
<dbReference type="AlphaFoldDB" id="A0A919VBR9"/>
<name>A0A919VBR9_9ACTN</name>
<dbReference type="CDD" id="cd01285">
    <property type="entry name" value="nucleoside_deaminase"/>
    <property type="match status" value="1"/>
</dbReference>
<comment type="caution">
    <text evidence="2">The sequence shown here is derived from an EMBL/GenBank/DDBJ whole genome shotgun (WGS) entry which is preliminary data.</text>
</comment>
<evidence type="ECO:0000313" key="2">
    <source>
        <dbReference type="EMBL" id="GII96827.1"/>
    </source>
</evidence>
<reference evidence="2" key="1">
    <citation type="submission" date="2021-01" db="EMBL/GenBank/DDBJ databases">
        <title>Whole genome shotgun sequence of Sinosporangium siamense NBRC 109515.</title>
        <authorList>
            <person name="Komaki H."/>
            <person name="Tamura T."/>
        </authorList>
    </citation>
    <scope>NUCLEOTIDE SEQUENCE</scope>
    <source>
        <strain evidence="2">NBRC 109515</strain>
    </source>
</reference>
<dbReference type="Proteomes" id="UP000606172">
    <property type="component" value="Unassembled WGS sequence"/>
</dbReference>
<dbReference type="EMBL" id="BOOW01000050">
    <property type="protein sequence ID" value="GII96827.1"/>
    <property type="molecule type" value="Genomic_DNA"/>
</dbReference>
<dbReference type="GO" id="GO:0047974">
    <property type="term" value="F:guanosine deaminase activity"/>
    <property type="evidence" value="ECO:0007669"/>
    <property type="project" value="TreeGrafter"/>
</dbReference>
<accession>A0A919VBR9</accession>
<dbReference type="PANTHER" id="PTHR11079">
    <property type="entry name" value="CYTOSINE DEAMINASE FAMILY MEMBER"/>
    <property type="match status" value="1"/>
</dbReference>
<organism evidence="2 3">
    <name type="scientific">Sinosporangium siamense</name>
    <dbReference type="NCBI Taxonomy" id="1367973"/>
    <lineage>
        <taxon>Bacteria</taxon>
        <taxon>Bacillati</taxon>
        <taxon>Actinomycetota</taxon>
        <taxon>Actinomycetes</taxon>
        <taxon>Streptosporangiales</taxon>
        <taxon>Streptosporangiaceae</taxon>
        <taxon>Sinosporangium</taxon>
    </lineage>
</organism>
<dbReference type="PANTHER" id="PTHR11079:SF161">
    <property type="entry name" value="CMP_DCMP-TYPE DEAMINASE DOMAIN-CONTAINING PROTEIN"/>
    <property type="match status" value="1"/>
</dbReference>
<feature type="domain" description="CMP/dCMP-type deaminase" evidence="1">
    <location>
        <begin position="1"/>
        <end position="147"/>
    </location>
</feature>
<keyword evidence="3" id="KW-1185">Reference proteome</keyword>
<gene>
    <name evidence="2" type="ORF">Ssi02_70580</name>
</gene>
<dbReference type="RefSeq" id="WP_204031950.1">
    <property type="nucleotide sequence ID" value="NZ_BOOW01000050.1"/>
</dbReference>